<comment type="caution">
    <text evidence="2">The sequence shown here is derived from an EMBL/GenBank/DDBJ whole genome shotgun (WGS) entry which is preliminary data.</text>
</comment>
<dbReference type="AlphaFoldDB" id="A0AAD7BHK9"/>
<feature type="signal peptide" evidence="1">
    <location>
        <begin position="1"/>
        <end position="17"/>
    </location>
</feature>
<dbReference type="EMBL" id="JARKIF010000016">
    <property type="protein sequence ID" value="KAJ7621292.1"/>
    <property type="molecule type" value="Genomic_DNA"/>
</dbReference>
<evidence type="ECO:0000256" key="1">
    <source>
        <dbReference type="SAM" id="SignalP"/>
    </source>
</evidence>
<gene>
    <name evidence="2" type="ORF">FB45DRAFT_1032548</name>
</gene>
<name>A0AAD7BHK9_9AGAR</name>
<dbReference type="Proteomes" id="UP001221142">
    <property type="component" value="Unassembled WGS sequence"/>
</dbReference>
<keyword evidence="3" id="KW-1185">Reference proteome</keyword>
<reference evidence="2" key="1">
    <citation type="submission" date="2023-03" db="EMBL/GenBank/DDBJ databases">
        <title>Massive genome expansion in bonnet fungi (Mycena s.s.) driven by repeated elements and novel gene families across ecological guilds.</title>
        <authorList>
            <consortium name="Lawrence Berkeley National Laboratory"/>
            <person name="Harder C.B."/>
            <person name="Miyauchi S."/>
            <person name="Viragh M."/>
            <person name="Kuo A."/>
            <person name="Thoen E."/>
            <person name="Andreopoulos B."/>
            <person name="Lu D."/>
            <person name="Skrede I."/>
            <person name="Drula E."/>
            <person name="Henrissat B."/>
            <person name="Morin E."/>
            <person name="Kohler A."/>
            <person name="Barry K."/>
            <person name="LaButti K."/>
            <person name="Morin E."/>
            <person name="Salamov A."/>
            <person name="Lipzen A."/>
            <person name="Mereny Z."/>
            <person name="Hegedus B."/>
            <person name="Baldrian P."/>
            <person name="Stursova M."/>
            <person name="Weitz H."/>
            <person name="Taylor A."/>
            <person name="Grigoriev I.V."/>
            <person name="Nagy L.G."/>
            <person name="Martin F."/>
            <person name="Kauserud H."/>
        </authorList>
    </citation>
    <scope>NUCLEOTIDE SEQUENCE</scope>
    <source>
        <strain evidence="2">9284</strain>
    </source>
</reference>
<accession>A0AAD7BHK9</accession>
<feature type="chain" id="PRO_5042200605" evidence="1">
    <location>
        <begin position="18"/>
        <end position="182"/>
    </location>
</feature>
<evidence type="ECO:0000313" key="3">
    <source>
        <dbReference type="Proteomes" id="UP001221142"/>
    </source>
</evidence>
<keyword evidence="1" id="KW-0732">Signal</keyword>
<sequence length="182" mass="18224">MLAIASVFASLFLAATANPVARAACNPDLAGQLISIGSGSFEIGYGSSVVGAPIVTHALAPLTAEWVAEIPSNHLGFLLADFNGPNPQLYTTNANGVSVGNLTLQNLISPPDSGVQTWGFVCTTCNAPGSVSHGGVIASSCNVVTGSSGKCLQIGSTVGAAATVQTCTDLPTGPQKFSVYLA</sequence>
<protein>
    <submittedName>
        <fullName evidence="2">Uncharacterized protein</fullName>
    </submittedName>
</protein>
<organism evidence="2 3">
    <name type="scientific">Roridomyces roridus</name>
    <dbReference type="NCBI Taxonomy" id="1738132"/>
    <lineage>
        <taxon>Eukaryota</taxon>
        <taxon>Fungi</taxon>
        <taxon>Dikarya</taxon>
        <taxon>Basidiomycota</taxon>
        <taxon>Agaricomycotina</taxon>
        <taxon>Agaricomycetes</taxon>
        <taxon>Agaricomycetidae</taxon>
        <taxon>Agaricales</taxon>
        <taxon>Marasmiineae</taxon>
        <taxon>Mycenaceae</taxon>
        <taxon>Roridomyces</taxon>
    </lineage>
</organism>
<proteinExistence type="predicted"/>
<evidence type="ECO:0000313" key="2">
    <source>
        <dbReference type="EMBL" id="KAJ7621292.1"/>
    </source>
</evidence>